<evidence type="ECO:0000313" key="1">
    <source>
        <dbReference type="EMBL" id="CAE8693488.1"/>
    </source>
</evidence>
<protein>
    <recommendedName>
        <fullName evidence="3">Heterokaryon incompatibility domain-containing protein</fullName>
    </recommendedName>
</protein>
<dbReference type="Proteomes" id="UP000626109">
    <property type="component" value="Unassembled WGS sequence"/>
</dbReference>
<dbReference type="EMBL" id="CAJNNW010027865">
    <property type="protein sequence ID" value="CAE8693488.1"/>
    <property type="molecule type" value="Genomic_DNA"/>
</dbReference>
<evidence type="ECO:0008006" key="3">
    <source>
        <dbReference type="Google" id="ProtNLM"/>
    </source>
</evidence>
<sequence length="123" mass="14526">FWIDKCCIRQGQPELMKLCILLIEEFIQLCDGMVVIFNWSYLTRLWCVYEWACFLVFHEPEDLTICAGSFYRDSTEALFLEAVRHFSVDACQCSVPADRDILEQKINGYYCSKGHFERFLQIT</sequence>
<feature type="non-terminal residue" evidence="1">
    <location>
        <position position="123"/>
    </location>
</feature>
<reference evidence="1" key="1">
    <citation type="submission" date="2021-02" db="EMBL/GenBank/DDBJ databases">
        <authorList>
            <person name="Dougan E. K."/>
            <person name="Rhodes N."/>
            <person name="Thang M."/>
            <person name="Chan C."/>
        </authorList>
    </citation>
    <scope>NUCLEOTIDE SEQUENCE</scope>
</reference>
<accession>A0A813K024</accession>
<organism evidence="1 2">
    <name type="scientific">Polarella glacialis</name>
    <name type="common">Dinoflagellate</name>
    <dbReference type="NCBI Taxonomy" id="89957"/>
    <lineage>
        <taxon>Eukaryota</taxon>
        <taxon>Sar</taxon>
        <taxon>Alveolata</taxon>
        <taxon>Dinophyceae</taxon>
        <taxon>Suessiales</taxon>
        <taxon>Suessiaceae</taxon>
        <taxon>Polarella</taxon>
    </lineage>
</organism>
<gene>
    <name evidence="1" type="ORF">PGLA2088_LOCUS28397</name>
</gene>
<feature type="non-terminal residue" evidence="1">
    <location>
        <position position="1"/>
    </location>
</feature>
<proteinExistence type="predicted"/>
<dbReference type="AlphaFoldDB" id="A0A813K024"/>
<name>A0A813K024_POLGL</name>
<comment type="caution">
    <text evidence="1">The sequence shown here is derived from an EMBL/GenBank/DDBJ whole genome shotgun (WGS) entry which is preliminary data.</text>
</comment>
<evidence type="ECO:0000313" key="2">
    <source>
        <dbReference type="Proteomes" id="UP000626109"/>
    </source>
</evidence>